<organism evidence="3 4">
    <name type="scientific">Colletotrichum plurivorum</name>
    <dbReference type="NCBI Taxonomy" id="2175906"/>
    <lineage>
        <taxon>Eukaryota</taxon>
        <taxon>Fungi</taxon>
        <taxon>Dikarya</taxon>
        <taxon>Ascomycota</taxon>
        <taxon>Pezizomycotina</taxon>
        <taxon>Sordariomycetes</taxon>
        <taxon>Hypocreomycetidae</taxon>
        <taxon>Glomerellales</taxon>
        <taxon>Glomerellaceae</taxon>
        <taxon>Colletotrichum</taxon>
        <taxon>Colletotrichum orchidearum species complex</taxon>
    </lineage>
</organism>
<dbReference type="PROSITE" id="PS50213">
    <property type="entry name" value="FAS1"/>
    <property type="match status" value="2"/>
</dbReference>
<dbReference type="InterPro" id="IPR000782">
    <property type="entry name" value="FAS1_domain"/>
</dbReference>
<dbReference type="AlphaFoldDB" id="A0A8H6NJ56"/>
<dbReference type="GO" id="GO:0016236">
    <property type="term" value="P:macroautophagy"/>
    <property type="evidence" value="ECO:0007669"/>
    <property type="project" value="TreeGrafter"/>
</dbReference>
<dbReference type="Gene3D" id="2.30.180.10">
    <property type="entry name" value="FAS1 domain"/>
    <property type="match status" value="2"/>
</dbReference>
<gene>
    <name evidence="3" type="ORF">CPLU01_04830</name>
</gene>
<feature type="domain" description="FAS1" evidence="2">
    <location>
        <begin position="19"/>
        <end position="168"/>
    </location>
</feature>
<feature type="domain" description="FAS1" evidence="2">
    <location>
        <begin position="164"/>
        <end position="298"/>
    </location>
</feature>
<name>A0A8H6NJ56_9PEZI</name>
<reference evidence="3" key="1">
    <citation type="journal article" date="2020" name="Phytopathology">
        <title>Genome Sequence Resources of Colletotrichum truncatum, C. plurivorum, C. musicola, and C. sojae: Four Species Pathogenic to Soybean (Glycine max).</title>
        <authorList>
            <person name="Rogerio F."/>
            <person name="Boufleur T.R."/>
            <person name="Ciampi-Guillardi M."/>
            <person name="Sukno S.A."/>
            <person name="Thon M.R."/>
            <person name="Massola Junior N.S."/>
            <person name="Baroncelli R."/>
        </authorList>
    </citation>
    <scope>NUCLEOTIDE SEQUENCE</scope>
    <source>
        <strain evidence="3">LFN00145</strain>
    </source>
</reference>
<sequence length="370" mass="38460">MHLRAFFLPLAFAALAAAADSLSNVLKANSDTLSTLSSLMAMDPSLGQKLASSTDITLLAPSNEAFAKMMKSDPVFAQNANNATFVSSLLRYHVVVGKTTSSMFPVKPKHASTWLETPTTNVTGAQKVALTEKGDAVVVFSGYKQQSTITRPDVPFAGGVLHVIDSVLTLPATPAETAMNMGLTSMAGALVKVGLVDGVDSLQAATVFAPTNEAFQAIGATASSMSQQDLANIMQYHILANQVRLSSAVTSKMGFKSMMGEKVTLRKEVGTVFANSAKITVADVITSDGVMHVIDNVLNPASPKLAPIRNAAPSNPAFTNAVASDNPPFTEGVRPTANFTPAASLASRKMNISLGAAVLGFLGCAAVVVL</sequence>
<evidence type="ECO:0000313" key="4">
    <source>
        <dbReference type="Proteomes" id="UP000654918"/>
    </source>
</evidence>
<proteinExistence type="predicted"/>
<dbReference type="InterPro" id="IPR050904">
    <property type="entry name" value="Adhesion/Biosynth-related"/>
</dbReference>
<dbReference type="SUPFAM" id="SSF82153">
    <property type="entry name" value="FAS1 domain"/>
    <property type="match status" value="2"/>
</dbReference>
<dbReference type="PANTHER" id="PTHR10900:SF77">
    <property type="entry name" value="FI19380P1"/>
    <property type="match status" value="1"/>
</dbReference>
<accession>A0A8H6NJ56</accession>
<evidence type="ECO:0000313" key="3">
    <source>
        <dbReference type="EMBL" id="KAF6834545.1"/>
    </source>
</evidence>
<dbReference type="Proteomes" id="UP000654918">
    <property type="component" value="Unassembled WGS sequence"/>
</dbReference>
<evidence type="ECO:0000256" key="1">
    <source>
        <dbReference type="SAM" id="SignalP"/>
    </source>
</evidence>
<evidence type="ECO:0000259" key="2">
    <source>
        <dbReference type="PROSITE" id="PS50213"/>
    </source>
</evidence>
<keyword evidence="4" id="KW-1185">Reference proteome</keyword>
<comment type="caution">
    <text evidence="3">The sequence shown here is derived from an EMBL/GenBank/DDBJ whole genome shotgun (WGS) entry which is preliminary data.</text>
</comment>
<dbReference type="SMART" id="SM00554">
    <property type="entry name" value="FAS1"/>
    <property type="match status" value="2"/>
</dbReference>
<dbReference type="EMBL" id="WIGO01000047">
    <property type="protein sequence ID" value="KAF6834545.1"/>
    <property type="molecule type" value="Genomic_DNA"/>
</dbReference>
<protein>
    <submittedName>
        <fullName evidence="3">Beta-ig-h3 fasciclin</fullName>
    </submittedName>
</protein>
<dbReference type="GO" id="GO:0000329">
    <property type="term" value="C:fungal-type vacuole membrane"/>
    <property type="evidence" value="ECO:0007669"/>
    <property type="project" value="TreeGrafter"/>
</dbReference>
<keyword evidence="1" id="KW-0732">Signal</keyword>
<feature type="signal peptide" evidence="1">
    <location>
        <begin position="1"/>
        <end position="18"/>
    </location>
</feature>
<dbReference type="InterPro" id="IPR036378">
    <property type="entry name" value="FAS1_dom_sf"/>
</dbReference>
<feature type="chain" id="PRO_5034726050" evidence="1">
    <location>
        <begin position="19"/>
        <end position="370"/>
    </location>
</feature>
<dbReference type="Pfam" id="PF02469">
    <property type="entry name" value="Fasciclin"/>
    <property type="match status" value="2"/>
</dbReference>
<dbReference type="PANTHER" id="PTHR10900">
    <property type="entry name" value="PERIOSTIN-RELATED"/>
    <property type="match status" value="1"/>
</dbReference>